<evidence type="ECO:0000256" key="3">
    <source>
        <dbReference type="ARBA" id="ARBA00022448"/>
    </source>
</evidence>
<comment type="subcellular location">
    <subcellularLocation>
        <location evidence="1">Cell outer membrane</location>
        <topology evidence="1">Multi-pass membrane protein</topology>
    </subcellularLocation>
</comment>
<dbReference type="PANTHER" id="PTHR34501">
    <property type="entry name" value="PROTEIN YDDL-RELATED"/>
    <property type="match status" value="1"/>
</dbReference>
<sequence>MNTSNRRPALRMLATAVPWAIACAQAQAQAQANVTLFGLLDAGVSHYSLSGGPRMNVLSNHGQQLSRMGIRGAEDLGQGLKASFWLEAPVTLDDGTAGGLNFSRRSTISLSGRWGEVRMGRDFTATYRNDGFFDPFNATGVGTQVIVQARASSSSRVAWAGKQGLNNPSYLRTSNNISYFLPGNEGVYGTMQYAFDEQAGGAGHPGRYVGLRLGYKDERLNVAMSAGKIHGTSPSSAATPGITTMSIAGSYAFRPLTVMAHWGRDRIDSGVATHHLNGFMLGASANVGSGEVKLAYSQARINWNESPTTRKVALGYVHKLSKRTSLYATAAHMKNSGGAQLTVASALAGRPNTSSTGMDWGIMHSF</sequence>
<evidence type="ECO:0000313" key="13">
    <source>
        <dbReference type="EMBL" id="QNN58793.1"/>
    </source>
</evidence>
<dbReference type="InterPro" id="IPR002299">
    <property type="entry name" value="Porin_Neis"/>
</dbReference>
<evidence type="ECO:0000256" key="2">
    <source>
        <dbReference type="ARBA" id="ARBA00011233"/>
    </source>
</evidence>
<protein>
    <submittedName>
        <fullName evidence="13">Porin</fullName>
    </submittedName>
</protein>
<evidence type="ECO:0000256" key="5">
    <source>
        <dbReference type="ARBA" id="ARBA00022692"/>
    </source>
</evidence>
<dbReference type="CDD" id="cd00342">
    <property type="entry name" value="gram_neg_porins"/>
    <property type="match status" value="1"/>
</dbReference>
<evidence type="ECO:0000259" key="12">
    <source>
        <dbReference type="Pfam" id="PF13609"/>
    </source>
</evidence>
<dbReference type="InterPro" id="IPR023614">
    <property type="entry name" value="Porin_dom_sf"/>
</dbReference>
<dbReference type="Proteomes" id="UP000515811">
    <property type="component" value="Chromosome"/>
</dbReference>
<evidence type="ECO:0000256" key="9">
    <source>
        <dbReference type="ARBA" id="ARBA00023136"/>
    </source>
</evidence>
<evidence type="ECO:0000256" key="10">
    <source>
        <dbReference type="ARBA" id="ARBA00023237"/>
    </source>
</evidence>
<dbReference type="Pfam" id="PF13609">
    <property type="entry name" value="Porin_4"/>
    <property type="match status" value="1"/>
</dbReference>
<feature type="signal peptide" evidence="11">
    <location>
        <begin position="1"/>
        <end position="28"/>
    </location>
</feature>
<dbReference type="GO" id="GO:0006811">
    <property type="term" value="P:monoatomic ion transport"/>
    <property type="evidence" value="ECO:0007669"/>
    <property type="project" value="UniProtKB-KW"/>
</dbReference>
<dbReference type="GO" id="GO:0015288">
    <property type="term" value="F:porin activity"/>
    <property type="evidence" value="ECO:0007669"/>
    <property type="project" value="UniProtKB-KW"/>
</dbReference>
<evidence type="ECO:0000256" key="1">
    <source>
        <dbReference type="ARBA" id="ARBA00004571"/>
    </source>
</evidence>
<evidence type="ECO:0000313" key="14">
    <source>
        <dbReference type="Proteomes" id="UP000515811"/>
    </source>
</evidence>
<dbReference type="Gene3D" id="2.40.160.10">
    <property type="entry name" value="Porin"/>
    <property type="match status" value="1"/>
</dbReference>
<dbReference type="PRINTS" id="PR00184">
    <property type="entry name" value="NEISSPPORIN"/>
</dbReference>
<dbReference type="GO" id="GO:0009279">
    <property type="term" value="C:cell outer membrane"/>
    <property type="evidence" value="ECO:0007669"/>
    <property type="project" value="UniProtKB-SubCell"/>
</dbReference>
<reference evidence="13 14" key="1">
    <citation type="submission" date="2020-08" db="EMBL/GenBank/DDBJ databases">
        <title>Genome sequence of Diaphorobacter ruginosibacter DSM 27467T.</title>
        <authorList>
            <person name="Hyun D.-W."/>
            <person name="Bae J.-W."/>
        </authorList>
    </citation>
    <scope>NUCLEOTIDE SEQUENCE [LARGE SCALE GENOMIC DNA]</scope>
    <source>
        <strain evidence="13 14">DSM 27467</strain>
    </source>
</reference>
<dbReference type="RefSeq" id="WP_187599469.1">
    <property type="nucleotide sequence ID" value="NZ_CP060714.1"/>
</dbReference>
<keyword evidence="4" id="KW-1134">Transmembrane beta strand</keyword>
<accession>A0A7G9RT68</accession>
<dbReference type="SUPFAM" id="SSF56935">
    <property type="entry name" value="Porins"/>
    <property type="match status" value="1"/>
</dbReference>
<keyword evidence="3" id="KW-0813">Transport</keyword>
<keyword evidence="9" id="KW-0472">Membrane</keyword>
<dbReference type="PANTHER" id="PTHR34501:SF9">
    <property type="entry name" value="MAJOR OUTER MEMBRANE PROTEIN P.IA"/>
    <property type="match status" value="1"/>
</dbReference>
<keyword evidence="6 11" id="KW-0732">Signal</keyword>
<evidence type="ECO:0000256" key="4">
    <source>
        <dbReference type="ARBA" id="ARBA00022452"/>
    </source>
</evidence>
<keyword evidence="7" id="KW-0406">Ion transport</keyword>
<evidence type="ECO:0000256" key="6">
    <source>
        <dbReference type="ARBA" id="ARBA00022729"/>
    </source>
</evidence>
<dbReference type="GO" id="GO:0046930">
    <property type="term" value="C:pore complex"/>
    <property type="evidence" value="ECO:0007669"/>
    <property type="project" value="UniProtKB-KW"/>
</dbReference>
<dbReference type="InterPro" id="IPR050298">
    <property type="entry name" value="Gram-neg_bact_OMP"/>
</dbReference>
<name>A0A7G9RT68_9BURK</name>
<evidence type="ECO:0000256" key="11">
    <source>
        <dbReference type="SAM" id="SignalP"/>
    </source>
</evidence>
<dbReference type="EMBL" id="CP060714">
    <property type="protein sequence ID" value="QNN58793.1"/>
    <property type="molecule type" value="Genomic_DNA"/>
</dbReference>
<proteinExistence type="predicted"/>
<evidence type="ECO:0000256" key="7">
    <source>
        <dbReference type="ARBA" id="ARBA00023065"/>
    </source>
</evidence>
<keyword evidence="10" id="KW-0998">Cell outer membrane</keyword>
<dbReference type="PROSITE" id="PS51257">
    <property type="entry name" value="PROKAR_LIPOPROTEIN"/>
    <property type="match status" value="1"/>
</dbReference>
<dbReference type="KEGG" id="drg:H9K76_08280"/>
<evidence type="ECO:0000256" key="8">
    <source>
        <dbReference type="ARBA" id="ARBA00023114"/>
    </source>
</evidence>
<comment type="subunit">
    <text evidence="2">Homotrimer.</text>
</comment>
<feature type="chain" id="PRO_5028982572" evidence="11">
    <location>
        <begin position="29"/>
        <end position="366"/>
    </location>
</feature>
<dbReference type="InterPro" id="IPR033900">
    <property type="entry name" value="Gram_neg_porin_domain"/>
</dbReference>
<feature type="domain" description="Porin" evidence="12">
    <location>
        <begin position="21"/>
        <end position="337"/>
    </location>
</feature>
<dbReference type="AlphaFoldDB" id="A0A7G9RT68"/>
<organism evidence="13 14">
    <name type="scientific">Diaphorobacter ruginosibacter</name>
    <dbReference type="NCBI Taxonomy" id="1715720"/>
    <lineage>
        <taxon>Bacteria</taxon>
        <taxon>Pseudomonadati</taxon>
        <taxon>Pseudomonadota</taxon>
        <taxon>Betaproteobacteria</taxon>
        <taxon>Burkholderiales</taxon>
        <taxon>Comamonadaceae</taxon>
        <taxon>Diaphorobacter</taxon>
    </lineage>
</organism>
<keyword evidence="14" id="KW-1185">Reference proteome</keyword>
<keyword evidence="5" id="KW-0812">Transmembrane</keyword>
<keyword evidence="8" id="KW-0626">Porin</keyword>
<gene>
    <name evidence="13" type="ORF">H9K76_08280</name>
</gene>